<dbReference type="InterPro" id="IPR055357">
    <property type="entry name" value="LRR_At1g61320_AtMIF1"/>
</dbReference>
<organism evidence="2 3">
    <name type="scientific">Vicia faba</name>
    <name type="common">Broad bean</name>
    <name type="synonym">Faba vulgaris</name>
    <dbReference type="NCBI Taxonomy" id="3906"/>
    <lineage>
        <taxon>Eukaryota</taxon>
        <taxon>Viridiplantae</taxon>
        <taxon>Streptophyta</taxon>
        <taxon>Embryophyta</taxon>
        <taxon>Tracheophyta</taxon>
        <taxon>Spermatophyta</taxon>
        <taxon>Magnoliopsida</taxon>
        <taxon>eudicotyledons</taxon>
        <taxon>Gunneridae</taxon>
        <taxon>Pentapetalae</taxon>
        <taxon>rosids</taxon>
        <taxon>fabids</taxon>
        <taxon>Fabales</taxon>
        <taxon>Fabaceae</taxon>
        <taxon>Papilionoideae</taxon>
        <taxon>50 kb inversion clade</taxon>
        <taxon>NPAAA clade</taxon>
        <taxon>Hologalegina</taxon>
        <taxon>IRL clade</taxon>
        <taxon>Fabeae</taxon>
        <taxon>Vicia</taxon>
    </lineage>
</organism>
<dbReference type="PANTHER" id="PTHR31900">
    <property type="entry name" value="F-BOX/RNI SUPERFAMILY PROTEIN-RELATED"/>
    <property type="match status" value="1"/>
</dbReference>
<dbReference type="EMBL" id="OX451736">
    <property type="protein sequence ID" value="CAI8585792.1"/>
    <property type="molecule type" value="Genomic_DNA"/>
</dbReference>
<sequence length="468" mass="54821">MGVYVDRLSSLPEPLLSAIVSSLSFQEAVRTSILSKNWVNICKSTTNIEFNELKFVRFDQSPENIDAQRRAFSAFTKKWIENRTEDAVVNFSLRISKPELFNQLINRCIEFAIRNGVKNLELDFTYPSWVKDGFYYDVYITSFDLPTCIYDYGRIEYLKLYSCNFITSAITKFHSLKEISLGYMKLSLCTIKTLLSNCEKLESISLSNCWSSDNFNLNEKYPKLKKLIINQCHFKLDILRVNAPNLRIFSYHGLMMNYVADIQSPRLHEANLDFSPEYGSQGHGTHLYNLMKEFISVRIMVVCSFMLQVIYTGGRPKRTHRKMDVRHLIMKTALHKYEFMGITFMLRSCCYLEHLTIDLCEEKYLLDYEAMEEVNPETFWIDIKKPYKCMRLSLKEIEIMGFKGTENEISVVSYLITNGKALRKMSIKVHRYDLEEEAARKVAVCRKAVQYLMMLPTLSSHLEMRVYW</sequence>
<gene>
    <name evidence="2" type="ORF">VFH_I223680</name>
</gene>
<evidence type="ECO:0000259" key="1">
    <source>
        <dbReference type="SMART" id="SM00579"/>
    </source>
</evidence>
<dbReference type="SUPFAM" id="SSF52047">
    <property type="entry name" value="RNI-like"/>
    <property type="match status" value="1"/>
</dbReference>
<feature type="domain" description="FBD" evidence="1">
    <location>
        <begin position="388"/>
        <end position="467"/>
    </location>
</feature>
<dbReference type="Proteomes" id="UP001157006">
    <property type="component" value="Chromosome 1L"/>
</dbReference>
<dbReference type="SMART" id="SM00579">
    <property type="entry name" value="FBD"/>
    <property type="match status" value="1"/>
</dbReference>
<proteinExistence type="predicted"/>
<evidence type="ECO:0000313" key="3">
    <source>
        <dbReference type="Proteomes" id="UP001157006"/>
    </source>
</evidence>
<dbReference type="InterPro" id="IPR032675">
    <property type="entry name" value="LRR_dom_sf"/>
</dbReference>
<name>A0AAV0YMQ3_VICFA</name>
<dbReference type="Pfam" id="PF23622">
    <property type="entry name" value="LRR_At1g61320_AtMIF1"/>
    <property type="match status" value="1"/>
</dbReference>
<evidence type="ECO:0000313" key="2">
    <source>
        <dbReference type="EMBL" id="CAI8585792.1"/>
    </source>
</evidence>
<protein>
    <recommendedName>
        <fullName evidence="1">FBD domain-containing protein</fullName>
    </recommendedName>
</protein>
<dbReference type="InterPro" id="IPR050232">
    <property type="entry name" value="FBL13/AtMIF1-like"/>
</dbReference>
<dbReference type="InterPro" id="IPR006566">
    <property type="entry name" value="FBD"/>
</dbReference>
<dbReference type="SUPFAM" id="SSF81383">
    <property type="entry name" value="F-box domain"/>
    <property type="match status" value="1"/>
</dbReference>
<dbReference type="AlphaFoldDB" id="A0AAV0YMQ3"/>
<accession>A0AAV0YMQ3</accession>
<dbReference type="Gene3D" id="3.80.10.10">
    <property type="entry name" value="Ribonuclease Inhibitor"/>
    <property type="match status" value="1"/>
</dbReference>
<reference evidence="2 3" key="1">
    <citation type="submission" date="2023-01" db="EMBL/GenBank/DDBJ databases">
        <authorList>
            <person name="Kreplak J."/>
        </authorList>
    </citation>
    <scope>NUCLEOTIDE SEQUENCE [LARGE SCALE GENOMIC DNA]</scope>
</reference>
<dbReference type="Pfam" id="PF00646">
    <property type="entry name" value="F-box"/>
    <property type="match status" value="1"/>
</dbReference>
<dbReference type="InterPro" id="IPR001810">
    <property type="entry name" value="F-box_dom"/>
</dbReference>
<dbReference type="PANTHER" id="PTHR31900:SF34">
    <property type="entry name" value="EMB|CAB62440.1-RELATED"/>
    <property type="match status" value="1"/>
</dbReference>
<keyword evidence="3" id="KW-1185">Reference proteome</keyword>
<dbReference type="InterPro" id="IPR036047">
    <property type="entry name" value="F-box-like_dom_sf"/>
</dbReference>